<protein>
    <recommendedName>
        <fullName evidence="2">DUF7527 domain-containing protein</fullName>
    </recommendedName>
</protein>
<dbReference type="KEGG" id="hara:AArcS_0661"/>
<evidence type="ECO:0000313" key="3">
    <source>
        <dbReference type="EMBL" id="QSG01888.1"/>
    </source>
</evidence>
<dbReference type="AlphaFoldDB" id="A0A897MPJ6"/>
<feature type="domain" description="DUF7527" evidence="2">
    <location>
        <begin position="619"/>
        <end position="858"/>
    </location>
</feature>
<feature type="compositionally biased region" description="Polar residues" evidence="1">
    <location>
        <begin position="475"/>
        <end position="500"/>
    </location>
</feature>
<dbReference type="InterPro" id="IPR055949">
    <property type="entry name" value="DUF7527"/>
</dbReference>
<gene>
    <name evidence="3" type="ORF">AArcS_0661</name>
</gene>
<dbReference type="GeneID" id="70684045"/>
<reference evidence="3" key="1">
    <citation type="submission" date="2020-11" db="EMBL/GenBank/DDBJ databases">
        <title>Carbohydrate-dependent, anaerobic sulfur respiration: A novel catabolism in halophilic archaea.</title>
        <authorList>
            <person name="Sorokin D.Y."/>
            <person name="Messina E."/>
            <person name="Smedile F."/>
            <person name="La Cono V."/>
            <person name="Hallsworth J.E."/>
            <person name="Yakimov M.M."/>
        </authorList>
    </citation>
    <scope>NUCLEOTIDE SEQUENCE</scope>
    <source>
        <strain evidence="3">AArc-S</strain>
    </source>
</reference>
<evidence type="ECO:0000256" key="1">
    <source>
        <dbReference type="SAM" id="MobiDB-lite"/>
    </source>
</evidence>
<feature type="region of interest" description="Disordered" evidence="1">
    <location>
        <begin position="176"/>
        <end position="544"/>
    </location>
</feature>
<sequence>MNTRTLERVERWESRPYSGGYEGLRDLAGTEFTGAVETAGTWLFMLNGRIIGVHDGSIEAFEDGSGTAYVAPEPALPLLFTMWEGETETRAKYYTEDTPVSEVDNTLTSGSFTGYLELSENVLSGDYFVVYYGGRSMSAAFVGTREELLGGDEAFERANDEVGIYEVVDADVDVIEIPEAEPEPERAESTDPSTEDGGTSPETSDSVRGPPAVDSTPATDEPAETTGANENTSDAVSATAPDSSRDGRASAQQEADVGQTDGETVGNATPTTNTAPDGVEDTADVSTTRKSDTHGQSPEEERSSTSTGERNGTDDASIETGNSPTTEQSDDRPVNGRTTADAPPKESTEVTAQPADTGSRIGENVDDTSVSGEMSADEGTTSATVPSETTTSDAVPDEPTTSDDDTGSVTTSERTESDTPSGSNAPPGADDAQDDPIEAEADWRETTVIPSIDPTHTEHPGPDTEDATGKAAESPATTRSSPGQAGQQRSLSETGRQARSTPDRRENPTTEQRSSDGDERASRTTVSEDRHSNAATVPKARVAEREERIDELEAKIDQLEATREELRTERDELAAENESLADTVEQLEHEVERLRSERDELEATLEAAGKTAYDSSQQIQPSQAISGTNLFVRYGSKGEATLEAAHDGAATAEDVNANLQLERHTTFDAESVAVQGEPYDAFLDGTLEMQFVDWIVETLLYEIQDTGNQSGLRDLYDVIPDIDRVEFDGEIELAYTENGEEVTEVAAFDVVLRNRMGEPLIVADISDSRDPAGERMLVELESDASRVKESSETLSAAFLVTSSFFEPGALEAASEATSGSFLSRDSRMSFVKQSRKQGYHLCLVEARGDEFHLNVPEL</sequence>
<dbReference type="EMBL" id="CP064786">
    <property type="protein sequence ID" value="QSG01888.1"/>
    <property type="molecule type" value="Genomic_DNA"/>
</dbReference>
<dbReference type="Pfam" id="PF24371">
    <property type="entry name" value="DUF7527"/>
    <property type="match status" value="1"/>
</dbReference>
<dbReference type="SUPFAM" id="SSF90257">
    <property type="entry name" value="Myosin rod fragments"/>
    <property type="match status" value="1"/>
</dbReference>
<feature type="compositionally biased region" description="Polar residues" evidence="1">
    <location>
        <begin position="266"/>
        <end position="275"/>
    </location>
</feature>
<feature type="compositionally biased region" description="Acidic residues" evidence="1">
    <location>
        <begin position="431"/>
        <end position="440"/>
    </location>
</feature>
<organism evidence="3 4">
    <name type="scientific">Natranaeroarchaeum sulfidigenes</name>
    <dbReference type="NCBI Taxonomy" id="2784880"/>
    <lineage>
        <taxon>Archaea</taxon>
        <taxon>Methanobacteriati</taxon>
        <taxon>Methanobacteriota</taxon>
        <taxon>Stenosarchaea group</taxon>
        <taxon>Halobacteria</taxon>
        <taxon>Halobacteriales</taxon>
        <taxon>Natronoarchaeaceae</taxon>
        <taxon>Natranaeroarchaeum</taxon>
    </lineage>
</organism>
<name>A0A897MPJ6_9EURY</name>
<proteinExistence type="predicted"/>
<keyword evidence="4" id="KW-1185">Reference proteome</keyword>
<feature type="compositionally biased region" description="Basic and acidic residues" evidence="1">
    <location>
        <begin position="501"/>
        <end position="532"/>
    </location>
</feature>
<feature type="compositionally biased region" description="Basic and acidic residues" evidence="1">
    <location>
        <begin position="287"/>
        <end position="303"/>
    </location>
</feature>
<feature type="compositionally biased region" description="Polar residues" evidence="1">
    <location>
        <begin position="226"/>
        <end position="242"/>
    </location>
</feature>
<evidence type="ECO:0000313" key="4">
    <source>
        <dbReference type="Proteomes" id="UP000663586"/>
    </source>
</evidence>
<accession>A0A897MPJ6</accession>
<dbReference type="RefSeq" id="WP_238478995.1">
    <property type="nucleotide sequence ID" value="NZ_CP064786.1"/>
</dbReference>
<dbReference type="Proteomes" id="UP000663586">
    <property type="component" value="Chromosome"/>
</dbReference>
<dbReference type="CDD" id="cd14686">
    <property type="entry name" value="bZIP"/>
    <property type="match status" value="2"/>
</dbReference>
<evidence type="ECO:0000259" key="2">
    <source>
        <dbReference type="Pfam" id="PF24371"/>
    </source>
</evidence>
<dbReference type="Gene3D" id="1.20.5.340">
    <property type="match status" value="1"/>
</dbReference>
<feature type="compositionally biased region" description="Polar residues" evidence="1">
    <location>
        <begin position="190"/>
        <end position="206"/>
    </location>
</feature>
<feature type="compositionally biased region" description="Low complexity" evidence="1">
    <location>
        <begin position="380"/>
        <end position="392"/>
    </location>
</feature>